<name>A0A0F3IYE4_9PROT</name>
<organism evidence="1 2">
    <name type="scientific">Elstera litoralis</name>
    <dbReference type="NCBI Taxonomy" id="552518"/>
    <lineage>
        <taxon>Bacteria</taxon>
        <taxon>Pseudomonadati</taxon>
        <taxon>Pseudomonadota</taxon>
        <taxon>Alphaproteobacteria</taxon>
        <taxon>Rhodospirillales</taxon>
        <taxon>Rhodospirillaceae</taxon>
        <taxon>Elstera</taxon>
    </lineage>
</organism>
<protein>
    <submittedName>
        <fullName evidence="1">Uncharacterized protein</fullName>
    </submittedName>
</protein>
<dbReference type="AlphaFoldDB" id="A0A0F3IYE4"/>
<dbReference type="OrthoDB" id="7362586at2"/>
<reference evidence="1 2" key="1">
    <citation type="submission" date="2015-03" db="EMBL/GenBank/DDBJ databases">
        <title>Draft genome sequence of Elstera litoralis.</title>
        <authorList>
            <person name="Rahalkar M.C."/>
            <person name="Dhakephalkar P.K."/>
            <person name="Pore S.D."/>
            <person name="Arora P."/>
            <person name="Kapse N.G."/>
            <person name="Pandit P.S."/>
        </authorList>
    </citation>
    <scope>NUCLEOTIDE SEQUENCE [LARGE SCALE GENOMIC DNA]</scope>
    <source>
        <strain evidence="1 2">Dia-1</strain>
    </source>
</reference>
<evidence type="ECO:0000313" key="1">
    <source>
        <dbReference type="EMBL" id="KJV10614.1"/>
    </source>
</evidence>
<keyword evidence="2" id="KW-1185">Reference proteome</keyword>
<dbReference type="RefSeq" id="WP_045774680.1">
    <property type="nucleotide sequence ID" value="NZ_LAJY01000070.1"/>
</dbReference>
<gene>
    <name evidence="1" type="ORF">VZ95_03705</name>
</gene>
<dbReference type="Proteomes" id="UP000033774">
    <property type="component" value="Unassembled WGS sequence"/>
</dbReference>
<dbReference type="EMBL" id="LAJY01000070">
    <property type="protein sequence ID" value="KJV10614.1"/>
    <property type="molecule type" value="Genomic_DNA"/>
</dbReference>
<sequence length="84" mass="9146">MTHRIDIQDATAERLARLQALTGQDVDSVLNAALQAQLIELEDRALRAAVQCGVDEANAGIFSSRSLDEIFAQGIEQARQPRQG</sequence>
<evidence type="ECO:0000313" key="2">
    <source>
        <dbReference type="Proteomes" id="UP000033774"/>
    </source>
</evidence>
<proteinExistence type="predicted"/>
<comment type="caution">
    <text evidence="1">The sequence shown here is derived from an EMBL/GenBank/DDBJ whole genome shotgun (WGS) entry which is preliminary data.</text>
</comment>
<accession>A0A0F3IYE4</accession>